<dbReference type="AlphaFoldDB" id="A0A4Z1CDK1"/>
<feature type="transmembrane region" description="Helical" evidence="2">
    <location>
        <begin position="71"/>
        <end position="91"/>
    </location>
</feature>
<feature type="transmembrane region" description="Helical" evidence="2">
    <location>
        <begin position="128"/>
        <end position="148"/>
    </location>
</feature>
<comment type="caution">
    <text evidence="4">The sequence shown here is derived from an EMBL/GenBank/DDBJ whole genome shotgun (WGS) entry which is preliminary data.</text>
</comment>
<proteinExistence type="predicted"/>
<evidence type="ECO:0000259" key="3">
    <source>
        <dbReference type="Pfam" id="PF04116"/>
    </source>
</evidence>
<accession>A0A4Z1CDK1</accession>
<evidence type="ECO:0000313" key="5">
    <source>
        <dbReference type="Proteomes" id="UP000297496"/>
    </source>
</evidence>
<dbReference type="EMBL" id="SRRO01000001">
    <property type="protein sequence ID" value="TGN63228.1"/>
    <property type="molecule type" value="Genomic_DNA"/>
</dbReference>
<reference evidence="4 5" key="1">
    <citation type="submission" date="2019-04" db="EMBL/GenBank/DDBJ databases">
        <title>Three New Species of Nocardioides, Nocardioides euryhalodurans sp. nov., Nocardioides seonyuensis sp. nov. and Nocardioides eburneoflavus sp. nov. Isolated from Soil.</title>
        <authorList>
            <person name="Roh S.G."/>
            <person name="Lee C."/>
            <person name="Kim M.-K."/>
            <person name="Kim S.B."/>
        </authorList>
    </citation>
    <scope>NUCLEOTIDE SEQUENCE [LARGE SCALE GENOMIC DNA]</scope>
    <source>
        <strain evidence="4 5">MMS17-SY213</strain>
    </source>
</reference>
<dbReference type="InterPro" id="IPR006694">
    <property type="entry name" value="Fatty_acid_hydroxylase"/>
</dbReference>
<dbReference type="Pfam" id="PF04116">
    <property type="entry name" value="FA_hydroxylase"/>
    <property type="match status" value="1"/>
</dbReference>
<dbReference type="GO" id="GO:0005506">
    <property type="term" value="F:iron ion binding"/>
    <property type="evidence" value="ECO:0007669"/>
    <property type="project" value="InterPro"/>
</dbReference>
<dbReference type="OrthoDB" id="9784228at2"/>
<protein>
    <submittedName>
        <fullName evidence="4">Fatty acid hydroxylase family protein</fullName>
    </submittedName>
</protein>
<feature type="domain" description="Fatty acid hydroxylase" evidence="3">
    <location>
        <begin position="71"/>
        <end position="220"/>
    </location>
</feature>
<feature type="compositionally biased region" description="Basic and acidic residues" evidence="1">
    <location>
        <begin position="234"/>
        <end position="243"/>
    </location>
</feature>
<feature type="transmembrane region" description="Helical" evidence="2">
    <location>
        <begin position="43"/>
        <end position="65"/>
    </location>
</feature>
<gene>
    <name evidence="4" type="ORF">EXE59_04155</name>
</gene>
<dbReference type="GO" id="GO:0016491">
    <property type="term" value="F:oxidoreductase activity"/>
    <property type="evidence" value="ECO:0007669"/>
    <property type="project" value="InterPro"/>
</dbReference>
<keyword evidence="2" id="KW-0472">Membrane</keyword>
<dbReference type="RefSeq" id="WP_135837767.1">
    <property type="nucleotide sequence ID" value="NZ_SRRO01000001.1"/>
</dbReference>
<name>A0A4Z1CDK1_9ACTN</name>
<feature type="region of interest" description="Disordered" evidence="1">
    <location>
        <begin position="220"/>
        <end position="243"/>
    </location>
</feature>
<sequence length="243" mass="27446">MSDDAVQQLARQRLEAAERRHGRRRTVSLAETGRAFWRYPSPWIISGYLAATLVARVVVGGWSWLDLLAPLVFLAVFPVVEWLIHVFILHWRPRTVAGVEIDTLLARDHRRHHADPRDVPLVFVPCRALLWVVALPGLAIPLGVGALLGAELSVTLSFVLTLAVVLLTYEWTHYVIHSDYKPRTRAYKAIWRNHRLHHHKSEHYWFSVTTSGTSDRLLGTYPDPASVPTSPTAKDLHGRPGSS</sequence>
<dbReference type="GO" id="GO:0008610">
    <property type="term" value="P:lipid biosynthetic process"/>
    <property type="evidence" value="ECO:0007669"/>
    <property type="project" value="InterPro"/>
</dbReference>
<evidence type="ECO:0000313" key="4">
    <source>
        <dbReference type="EMBL" id="TGN63228.1"/>
    </source>
</evidence>
<keyword evidence="2" id="KW-1133">Transmembrane helix</keyword>
<evidence type="ECO:0000256" key="2">
    <source>
        <dbReference type="SAM" id="Phobius"/>
    </source>
</evidence>
<dbReference type="Proteomes" id="UP000297496">
    <property type="component" value="Unassembled WGS sequence"/>
</dbReference>
<evidence type="ECO:0000256" key="1">
    <source>
        <dbReference type="SAM" id="MobiDB-lite"/>
    </source>
</evidence>
<organism evidence="4 5">
    <name type="scientific">Nocardioides eburneiflavus</name>
    <dbReference type="NCBI Taxonomy" id="2518372"/>
    <lineage>
        <taxon>Bacteria</taxon>
        <taxon>Bacillati</taxon>
        <taxon>Actinomycetota</taxon>
        <taxon>Actinomycetes</taxon>
        <taxon>Propionibacteriales</taxon>
        <taxon>Nocardioidaceae</taxon>
        <taxon>Nocardioides</taxon>
    </lineage>
</organism>
<keyword evidence="5" id="KW-1185">Reference proteome</keyword>
<feature type="transmembrane region" description="Helical" evidence="2">
    <location>
        <begin position="154"/>
        <end position="176"/>
    </location>
</feature>
<keyword evidence="2" id="KW-0812">Transmembrane</keyword>